<name>A0A0C4E8N2_MAGP6</name>
<sequence>MSGPPKPAPAGGGAVMSLYANLLDPKAADSASTSRPAGEKGAGGEAAVKKPMLDPGTL</sequence>
<dbReference type="EMBL" id="GL876974">
    <property type="protein sequence ID" value="KLU89977.1"/>
    <property type="molecule type" value="Genomic_DNA"/>
</dbReference>
<evidence type="ECO:0000313" key="2">
    <source>
        <dbReference type="EMBL" id="KLU89977.1"/>
    </source>
</evidence>
<accession>A0A0C4E8N2</accession>
<reference evidence="3" key="4">
    <citation type="journal article" date="2015" name="G3 (Bethesda)">
        <title>Genome sequences of three phytopathogenic species of the Magnaporthaceae family of fungi.</title>
        <authorList>
            <person name="Okagaki L.H."/>
            <person name="Nunes C.C."/>
            <person name="Sailsbery J."/>
            <person name="Clay B."/>
            <person name="Brown D."/>
            <person name="John T."/>
            <person name="Oh Y."/>
            <person name="Young N."/>
            <person name="Fitzgerald M."/>
            <person name="Haas B.J."/>
            <person name="Zeng Q."/>
            <person name="Young S."/>
            <person name="Adiconis X."/>
            <person name="Fan L."/>
            <person name="Levin J.Z."/>
            <person name="Mitchell T.K."/>
            <person name="Okubara P.A."/>
            <person name="Farman M.L."/>
            <person name="Kohn L.M."/>
            <person name="Birren B."/>
            <person name="Ma L.-J."/>
            <person name="Dean R.A."/>
        </authorList>
    </citation>
    <scope>NUCLEOTIDE SEQUENCE</scope>
    <source>
        <strain evidence="3">ATCC 64411 / 73-15</strain>
    </source>
</reference>
<organism evidence="3 4">
    <name type="scientific">Magnaporthiopsis poae (strain ATCC 64411 / 73-15)</name>
    <name type="common">Kentucky bluegrass fungus</name>
    <name type="synonym">Magnaporthe poae</name>
    <dbReference type="NCBI Taxonomy" id="644358"/>
    <lineage>
        <taxon>Eukaryota</taxon>
        <taxon>Fungi</taxon>
        <taxon>Dikarya</taxon>
        <taxon>Ascomycota</taxon>
        <taxon>Pezizomycotina</taxon>
        <taxon>Sordariomycetes</taxon>
        <taxon>Sordariomycetidae</taxon>
        <taxon>Magnaporthales</taxon>
        <taxon>Magnaporthaceae</taxon>
        <taxon>Magnaporthiopsis</taxon>
    </lineage>
</organism>
<keyword evidence="4" id="KW-1185">Reference proteome</keyword>
<dbReference type="EMBL" id="ADBL01002182">
    <property type="status" value="NOT_ANNOTATED_CDS"/>
    <property type="molecule type" value="Genomic_DNA"/>
</dbReference>
<protein>
    <submittedName>
        <fullName evidence="2 3">Uncharacterized protein</fullName>
    </submittedName>
</protein>
<dbReference type="Proteomes" id="UP000011715">
    <property type="component" value="Unassembled WGS sequence"/>
</dbReference>
<reference evidence="2" key="1">
    <citation type="submission" date="2010-05" db="EMBL/GenBank/DDBJ databases">
        <title>The Genome Sequence of Magnaporthe poae strain ATCC 64411.</title>
        <authorList>
            <consortium name="The Broad Institute Genome Sequencing Platform"/>
            <consortium name="Broad Institute Genome Sequencing Center for Infectious Disease"/>
            <person name="Ma L.-J."/>
            <person name="Dead R."/>
            <person name="Young S."/>
            <person name="Zeng Q."/>
            <person name="Koehrsen M."/>
            <person name="Alvarado L."/>
            <person name="Berlin A."/>
            <person name="Chapman S.B."/>
            <person name="Chen Z."/>
            <person name="Freedman E."/>
            <person name="Gellesch M."/>
            <person name="Goldberg J."/>
            <person name="Griggs A."/>
            <person name="Gujja S."/>
            <person name="Heilman E.R."/>
            <person name="Heiman D."/>
            <person name="Hepburn T."/>
            <person name="Howarth C."/>
            <person name="Jen D."/>
            <person name="Larson L."/>
            <person name="Mehta T."/>
            <person name="Neiman D."/>
            <person name="Pearson M."/>
            <person name="Roberts A."/>
            <person name="Saif S."/>
            <person name="Shea T."/>
            <person name="Shenoy N."/>
            <person name="Sisk P."/>
            <person name="Stolte C."/>
            <person name="Sykes S."/>
            <person name="Walk T."/>
            <person name="White J."/>
            <person name="Yandava C."/>
            <person name="Haas B."/>
            <person name="Nusbaum C."/>
            <person name="Birren B."/>
        </authorList>
    </citation>
    <scope>NUCLEOTIDE SEQUENCE</scope>
    <source>
        <strain evidence="2">ATCC 64411</strain>
    </source>
</reference>
<reference evidence="4" key="2">
    <citation type="submission" date="2010-05" db="EMBL/GenBank/DDBJ databases">
        <title>The genome sequence of Magnaporthe poae strain ATCC 64411.</title>
        <authorList>
            <person name="Ma L.-J."/>
            <person name="Dead R."/>
            <person name="Young S."/>
            <person name="Zeng Q."/>
            <person name="Koehrsen M."/>
            <person name="Alvarado L."/>
            <person name="Berlin A."/>
            <person name="Chapman S.B."/>
            <person name="Chen Z."/>
            <person name="Freedman E."/>
            <person name="Gellesch M."/>
            <person name="Goldberg J."/>
            <person name="Griggs A."/>
            <person name="Gujja S."/>
            <person name="Heilman E.R."/>
            <person name="Heiman D."/>
            <person name="Hepburn T."/>
            <person name="Howarth C."/>
            <person name="Jen D."/>
            <person name="Larson L."/>
            <person name="Mehta T."/>
            <person name="Neiman D."/>
            <person name="Pearson M."/>
            <person name="Roberts A."/>
            <person name="Saif S."/>
            <person name="Shea T."/>
            <person name="Shenoy N."/>
            <person name="Sisk P."/>
            <person name="Stolte C."/>
            <person name="Sykes S."/>
            <person name="Walk T."/>
            <person name="White J."/>
            <person name="Yandava C."/>
            <person name="Haas B."/>
            <person name="Nusbaum C."/>
            <person name="Birren B."/>
        </authorList>
    </citation>
    <scope>NUCLEOTIDE SEQUENCE [LARGE SCALE GENOMIC DNA]</scope>
    <source>
        <strain evidence="4">ATCC 64411 / 73-15</strain>
    </source>
</reference>
<reference evidence="2" key="3">
    <citation type="submission" date="2011-03" db="EMBL/GenBank/DDBJ databases">
        <title>Annotation of Magnaporthe poae ATCC 64411.</title>
        <authorList>
            <person name="Ma L.-J."/>
            <person name="Dead R."/>
            <person name="Young S.K."/>
            <person name="Zeng Q."/>
            <person name="Gargeya S."/>
            <person name="Fitzgerald M."/>
            <person name="Haas B."/>
            <person name="Abouelleil A."/>
            <person name="Alvarado L."/>
            <person name="Arachchi H.M."/>
            <person name="Berlin A."/>
            <person name="Brown A."/>
            <person name="Chapman S.B."/>
            <person name="Chen Z."/>
            <person name="Dunbar C."/>
            <person name="Freedman E."/>
            <person name="Gearin G."/>
            <person name="Gellesch M."/>
            <person name="Goldberg J."/>
            <person name="Griggs A."/>
            <person name="Gujja S."/>
            <person name="Heiman D."/>
            <person name="Howarth C."/>
            <person name="Larson L."/>
            <person name="Lui A."/>
            <person name="MacDonald P.J.P."/>
            <person name="Mehta T."/>
            <person name="Montmayeur A."/>
            <person name="Murphy C."/>
            <person name="Neiman D."/>
            <person name="Pearson M."/>
            <person name="Priest M."/>
            <person name="Roberts A."/>
            <person name="Saif S."/>
            <person name="Shea T."/>
            <person name="Shenoy N."/>
            <person name="Sisk P."/>
            <person name="Stolte C."/>
            <person name="Sykes S."/>
            <person name="Yandava C."/>
            <person name="Wortman J."/>
            <person name="Nusbaum C."/>
            <person name="Birren B."/>
        </authorList>
    </citation>
    <scope>NUCLEOTIDE SEQUENCE</scope>
    <source>
        <strain evidence="2">ATCC 64411</strain>
    </source>
</reference>
<dbReference type="EnsemblFungi" id="MAPG_08944T0">
    <property type="protein sequence ID" value="MAPG_08944T0"/>
    <property type="gene ID" value="MAPG_08944"/>
</dbReference>
<dbReference type="VEuPathDB" id="FungiDB:MAPG_08944"/>
<feature type="region of interest" description="Disordered" evidence="1">
    <location>
        <begin position="26"/>
        <end position="58"/>
    </location>
</feature>
<proteinExistence type="predicted"/>
<evidence type="ECO:0000313" key="4">
    <source>
        <dbReference type="Proteomes" id="UP000011715"/>
    </source>
</evidence>
<evidence type="ECO:0000256" key="1">
    <source>
        <dbReference type="SAM" id="MobiDB-lite"/>
    </source>
</evidence>
<gene>
    <name evidence="2" type="ORF">MAPG_08944</name>
</gene>
<evidence type="ECO:0000313" key="3">
    <source>
        <dbReference type="EnsemblFungi" id="MAPG_08944T0"/>
    </source>
</evidence>
<dbReference type="AlphaFoldDB" id="A0A0C4E8N2"/>
<reference evidence="3" key="5">
    <citation type="submission" date="2015-06" db="UniProtKB">
        <authorList>
            <consortium name="EnsemblFungi"/>
        </authorList>
    </citation>
    <scope>IDENTIFICATION</scope>
    <source>
        <strain evidence="3">ATCC 64411</strain>
    </source>
</reference>